<dbReference type="STRING" id="490629.SAMN05216266_114196"/>
<dbReference type="AlphaFoldDB" id="A0A1I1BLM6"/>
<protein>
    <submittedName>
        <fullName evidence="1">Uncharacterized protein</fullName>
    </submittedName>
</protein>
<evidence type="ECO:0000313" key="1">
    <source>
        <dbReference type="EMBL" id="SFB50516.1"/>
    </source>
</evidence>
<proteinExistence type="predicted"/>
<name>A0A1I1BLM6_9PSEU</name>
<keyword evidence="2" id="KW-1185">Reference proteome</keyword>
<accession>A0A1I1BLM6</accession>
<organism evidence="1 2">
    <name type="scientific">Amycolatopsis marina</name>
    <dbReference type="NCBI Taxonomy" id="490629"/>
    <lineage>
        <taxon>Bacteria</taxon>
        <taxon>Bacillati</taxon>
        <taxon>Actinomycetota</taxon>
        <taxon>Actinomycetes</taxon>
        <taxon>Pseudonocardiales</taxon>
        <taxon>Pseudonocardiaceae</taxon>
        <taxon>Amycolatopsis</taxon>
    </lineage>
</organism>
<sequence>MWAALMLPVILMVTMLIMQWLESRMVGTSPQTRLHER</sequence>
<reference evidence="2" key="1">
    <citation type="submission" date="2016-10" db="EMBL/GenBank/DDBJ databases">
        <authorList>
            <person name="Varghese N."/>
            <person name="Submissions S."/>
        </authorList>
    </citation>
    <scope>NUCLEOTIDE SEQUENCE [LARGE SCALE GENOMIC DNA]</scope>
    <source>
        <strain evidence="2">CGMCC 4.3568</strain>
    </source>
</reference>
<gene>
    <name evidence="1" type="ORF">SAMN05216266_114196</name>
</gene>
<dbReference type="Proteomes" id="UP000243799">
    <property type="component" value="Unassembled WGS sequence"/>
</dbReference>
<dbReference type="EMBL" id="FOKG01000014">
    <property type="protein sequence ID" value="SFB50516.1"/>
    <property type="molecule type" value="Genomic_DNA"/>
</dbReference>
<evidence type="ECO:0000313" key="2">
    <source>
        <dbReference type="Proteomes" id="UP000243799"/>
    </source>
</evidence>